<gene>
    <name evidence="11" type="ORF">GSTUAT00003899001</name>
</gene>
<feature type="binding site" evidence="7">
    <location>
        <position position="505"/>
    </location>
    <ligand>
        <name>L-glutamate</name>
        <dbReference type="ChEBI" id="CHEBI:29985"/>
    </ligand>
</feature>
<keyword evidence="10" id="KW-0472">Membrane</keyword>
<feature type="compositionally biased region" description="Low complexity" evidence="9">
    <location>
        <begin position="9"/>
        <end position="30"/>
    </location>
</feature>
<evidence type="ECO:0000313" key="11">
    <source>
        <dbReference type="EMBL" id="CUS11985.1"/>
    </source>
</evidence>
<dbReference type="SUPFAM" id="SSF56235">
    <property type="entry name" value="N-terminal nucleophile aminohydrolases (Ntn hydrolases)"/>
    <property type="match status" value="1"/>
</dbReference>
<dbReference type="FunFam" id="3.60.20.40:FF:000001">
    <property type="entry name" value="Gamma-glutamyltranspeptidase 1"/>
    <property type="match status" value="1"/>
</dbReference>
<dbReference type="GO" id="GO:0006751">
    <property type="term" value="P:glutathione catabolic process"/>
    <property type="evidence" value="ECO:0007669"/>
    <property type="project" value="UniProtKB-UniRule"/>
</dbReference>
<comment type="catalytic activity">
    <reaction evidence="2 8">
        <text>glutathione + H2O = L-cysteinylglycine + L-glutamate</text>
        <dbReference type="Rhea" id="RHEA:28807"/>
        <dbReference type="ChEBI" id="CHEBI:15377"/>
        <dbReference type="ChEBI" id="CHEBI:29985"/>
        <dbReference type="ChEBI" id="CHEBI:57925"/>
        <dbReference type="ChEBI" id="CHEBI:61694"/>
        <dbReference type="EC" id="3.4.19.13"/>
    </reaction>
</comment>
<keyword evidence="12" id="KW-1185">Reference proteome</keyword>
<keyword evidence="10" id="KW-1133">Transmembrane helix</keyword>
<feature type="binding site" evidence="7">
    <location>
        <position position="180"/>
    </location>
    <ligand>
        <name>L-glutamate</name>
        <dbReference type="ChEBI" id="CHEBI:29985"/>
    </ligand>
</feature>
<dbReference type="Pfam" id="PF01019">
    <property type="entry name" value="G_glu_transpept"/>
    <property type="match status" value="1"/>
</dbReference>
<keyword evidence="8" id="KW-0808">Transferase</keyword>
<dbReference type="InterPro" id="IPR000101">
    <property type="entry name" value="GGT_peptidase"/>
</dbReference>
<comment type="pathway">
    <text evidence="3 8">Sulfur metabolism; glutathione metabolism.</text>
</comment>
<dbReference type="EMBL" id="LN891007">
    <property type="protein sequence ID" value="CUS11985.1"/>
    <property type="molecule type" value="Genomic_DNA"/>
</dbReference>
<dbReference type="InterPro" id="IPR043137">
    <property type="entry name" value="GGT_ssub_C"/>
</dbReference>
<evidence type="ECO:0000313" key="12">
    <source>
        <dbReference type="Proteomes" id="UP001412239"/>
    </source>
</evidence>
<dbReference type="InterPro" id="IPR029055">
    <property type="entry name" value="Ntn_hydrolases_N"/>
</dbReference>
<keyword evidence="8" id="KW-0378">Hydrolase</keyword>
<dbReference type="PANTHER" id="PTHR11686">
    <property type="entry name" value="GAMMA GLUTAMYL TRANSPEPTIDASE"/>
    <property type="match status" value="1"/>
</dbReference>
<dbReference type="InterPro" id="IPR043138">
    <property type="entry name" value="GGT_lsub"/>
</dbReference>
<feature type="binding site" evidence="7">
    <location>
        <begin position="533"/>
        <end position="534"/>
    </location>
    <ligand>
        <name>L-glutamate</name>
        <dbReference type="ChEBI" id="CHEBI:29985"/>
    </ligand>
</feature>
<comment type="function">
    <text evidence="8">Cleaves the gamma-glutamyl peptide bond of glutathione and glutathione conjugates.</text>
</comment>
<dbReference type="GO" id="GO:0000324">
    <property type="term" value="C:fungal-type vacuole"/>
    <property type="evidence" value="ECO:0007669"/>
    <property type="project" value="TreeGrafter"/>
</dbReference>
<evidence type="ECO:0000256" key="5">
    <source>
        <dbReference type="ARBA" id="ARBA00047417"/>
    </source>
</evidence>
<evidence type="ECO:0000256" key="9">
    <source>
        <dbReference type="SAM" id="MobiDB-lite"/>
    </source>
</evidence>
<dbReference type="NCBIfam" id="TIGR00066">
    <property type="entry name" value="g_glut_trans"/>
    <property type="match status" value="1"/>
</dbReference>
<comment type="catalytic activity">
    <reaction evidence="1 8">
        <text>an S-substituted glutathione + H2O = an S-substituted L-cysteinylglycine + L-glutamate</text>
        <dbReference type="Rhea" id="RHEA:59468"/>
        <dbReference type="ChEBI" id="CHEBI:15377"/>
        <dbReference type="ChEBI" id="CHEBI:29985"/>
        <dbReference type="ChEBI" id="CHEBI:90779"/>
        <dbReference type="ChEBI" id="CHEBI:143103"/>
        <dbReference type="EC" id="3.4.19.13"/>
    </reaction>
</comment>
<keyword evidence="10" id="KW-0812">Transmembrane</keyword>
<proteinExistence type="inferred from homology"/>
<name>A0A292PZ47_9PEZI</name>
<evidence type="ECO:0000256" key="1">
    <source>
        <dbReference type="ARBA" id="ARBA00001049"/>
    </source>
</evidence>
<feature type="compositionally biased region" description="Acidic residues" evidence="9">
    <location>
        <begin position="35"/>
        <end position="45"/>
    </location>
</feature>
<feature type="binding site" evidence="7">
    <location>
        <position position="556"/>
    </location>
    <ligand>
        <name>L-glutamate</name>
        <dbReference type="ChEBI" id="CHEBI:29985"/>
    </ligand>
</feature>
<keyword evidence="8" id="KW-0012">Acyltransferase</keyword>
<dbReference type="GO" id="GO:0005886">
    <property type="term" value="C:plasma membrane"/>
    <property type="evidence" value="ECO:0007669"/>
    <property type="project" value="TreeGrafter"/>
</dbReference>
<feature type="binding site" evidence="7">
    <location>
        <begin position="481"/>
        <end position="483"/>
    </location>
    <ligand>
        <name>L-glutamate</name>
        <dbReference type="ChEBI" id="CHEBI:29985"/>
    </ligand>
</feature>
<evidence type="ECO:0000256" key="10">
    <source>
        <dbReference type="SAM" id="Phobius"/>
    </source>
</evidence>
<evidence type="ECO:0000256" key="7">
    <source>
        <dbReference type="PIRSR" id="PIRSR600101-2"/>
    </source>
</evidence>
<feature type="transmembrane region" description="Helical" evidence="10">
    <location>
        <begin position="71"/>
        <end position="97"/>
    </location>
</feature>
<comment type="catalytic activity">
    <reaction evidence="5 8">
        <text>an N-terminal (5-L-glutamyl)-[peptide] + an alpha-amino acid = 5-L-glutamyl amino acid + an N-terminal L-alpha-aminoacyl-[peptide]</text>
        <dbReference type="Rhea" id="RHEA:23904"/>
        <dbReference type="Rhea" id="RHEA-COMP:9780"/>
        <dbReference type="Rhea" id="RHEA-COMP:9795"/>
        <dbReference type="ChEBI" id="CHEBI:77644"/>
        <dbReference type="ChEBI" id="CHEBI:78597"/>
        <dbReference type="ChEBI" id="CHEBI:78599"/>
        <dbReference type="ChEBI" id="CHEBI:78608"/>
        <dbReference type="EC" id="2.3.2.2"/>
    </reaction>
</comment>
<accession>A0A292PZ47</accession>
<evidence type="ECO:0000256" key="4">
    <source>
        <dbReference type="ARBA" id="ARBA00009381"/>
    </source>
</evidence>
<protein>
    <recommendedName>
        <fullName evidence="8">Glutathione hydrolase</fullName>
        <ecNumber evidence="8">2.3.2.2</ecNumber>
        <ecNumber evidence="8">3.4.19.13</ecNumber>
    </recommendedName>
    <alternativeName>
        <fullName evidence="8">Gamma-glutamyltransferase</fullName>
    </alternativeName>
    <alternativeName>
        <fullName evidence="8">Gamma-glutamyltranspeptidase</fullName>
    </alternativeName>
</protein>
<dbReference type="Gene3D" id="1.10.246.130">
    <property type="match status" value="1"/>
</dbReference>
<reference evidence="11" key="1">
    <citation type="submission" date="2015-10" db="EMBL/GenBank/DDBJ databases">
        <authorList>
            <person name="Regsiter A."/>
            <person name="william w."/>
        </authorList>
    </citation>
    <scope>NUCLEOTIDE SEQUENCE</scope>
    <source>
        <strain evidence="11">Montdore</strain>
    </source>
</reference>
<comment type="similarity">
    <text evidence="4">Belongs to the gamma-glutamyltransferase family.</text>
</comment>
<dbReference type="UniPathway" id="UPA00204"/>
<dbReference type="GO" id="GO:0036374">
    <property type="term" value="F:glutathione hydrolase activity"/>
    <property type="evidence" value="ECO:0007669"/>
    <property type="project" value="UniProtKB-UniRule"/>
</dbReference>
<feature type="region of interest" description="Disordered" evidence="9">
    <location>
        <begin position="1"/>
        <end position="49"/>
    </location>
</feature>
<dbReference type="EC" id="2.3.2.2" evidence="8"/>
<feature type="active site" description="Nucleophile" evidence="6">
    <location>
        <position position="463"/>
    </location>
</feature>
<dbReference type="GO" id="GO:0103068">
    <property type="term" value="F:leukotriene C4 gamma-glutamyl transferase activity"/>
    <property type="evidence" value="ECO:0007669"/>
    <property type="project" value="UniProtKB-EC"/>
</dbReference>
<sequence>MPPNKVRFSPTVSRSHTPPRSPSPTSSNPSILYNTDDDPDSDDDDSLHRSLLPTTARLPVRRRRRLGKQNVCMRFGMTVLLAAALLGLGVLFGVIFWENEEGIVDDGILVDAPRGAVSSDVLACSRIGVGLLKKGGNAVDAAIGTAVCIGVVNSFASGIGGGGFMVVREGNGRSQAYNFRETAPGSASRDMYSADPLGARVGGLAVAIPGEVHGYATAHARSGRIPWQDIWQPSIDLARRGFHIPPTLAAIIAKEAPFFQQHREEWGFLFNQDTGELLQVGELMKRESYARTLEVIAGKGEYSRGGVYSGVKQFYNGSIAEQIVEAANKHGGILTTEDFSRYFTVVEDTLKTSFCGRQVITCPPPCSGAVLIEGLNIAERLDMGDPDKSISYHYLVETMKWISAGRTELGDPADPVVASNSERIHQLQSKSYAEAVRANISADTTYSWEHYNPAYEPVDPKGTSHLSVLDNDGNAVALTTTVNLYWGAKVHDPQTGIVLNSEMDDFSIPGRSNAYRLEPSVYNYIIPRKRPLSSTTPTIIIEEDGAPGLVIGGSGGSRIVTGVFQAIVKNYLWGYGLLDTIKSPRLHHQLIPEVVTAESGTEKWILEGLEERGHVVEQRGIGEASGGSVIQVVKGMASGRVEAVADWWRKGGCGRRRGHFFYSVPFSTAVDRTGLIAFFREPPGIELNAYQCDKPAGVG</sequence>
<evidence type="ECO:0000256" key="3">
    <source>
        <dbReference type="ARBA" id="ARBA00005115"/>
    </source>
</evidence>
<dbReference type="PRINTS" id="PR01210">
    <property type="entry name" value="GGTRANSPTASE"/>
</dbReference>
<dbReference type="Gene3D" id="3.60.20.40">
    <property type="match status" value="1"/>
</dbReference>
<dbReference type="AlphaFoldDB" id="A0A292PZ47"/>
<dbReference type="Proteomes" id="UP001412239">
    <property type="component" value="Unassembled WGS sequence"/>
</dbReference>
<evidence type="ECO:0000256" key="8">
    <source>
        <dbReference type="RuleBase" id="RU368068"/>
    </source>
</evidence>
<evidence type="ECO:0000256" key="2">
    <source>
        <dbReference type="ARBA" id="ARBA00001089"/>
    </source>
</evidence>
<dbReference type="PANTHER" id="PTHR11686:SF9">
    <property type="entry name" value="RE13973P"/>
    <property type="match status" value="1"/>
</dbReference>
<evidence type="ECO:0000256" key="6">
    <source>
        <dbReference type="PIRSR" id="PIRSR600101-1"/>
    </source>
</evidence>
<dbReference type="EC" id="3.4.19.13" evidence="8"/>
<organism evidence="11 12">
    <name type="scientific">Tuber aestivum</name>
    <name type="common">summer truffle</name>
    <dbReference type="NCBI Taxonomy" id="59557"/>
    <lineage>
        <taxon>Eukaryota</taxon>
        <taxon>Fungi</taxon>
        <taxon>Dikarya</taxon>
        <taxon>Ascomycota</taxon>
        <taxon>Pezizomycotina</taxon>
        <taxon>Pezizomycetes</taxon>
        <taxon>Pezizales</taxon>
        <taxon>Tuberaceae</taxon>
        <taxon>Tuber</taxon>
    </lineage>
</organism>